<gene>
    <name evidence="1" type="ORF">Goshw_022037</name>
</gene>
<accession>A0A7J9NB31</accession>
<sequence>SITVDRKLLDGNEFLTCGQYRPRVQVGPKTYQRVHRGGDPRHTHSIFHAGSVPSLWRTYSCNRDCQ</sequence>
<protein>
    <submittedName>
        <fullName evidence="1">Uncharacterized protein</fullName>
    </submittedName>
</protein>
<comment type="caution">
    <text evidence="1">The sequence shown here is derived from an EMBL/GenBank/DDBJ whole genome shotgun (WGS) entry which is preliminary data.</text>
</comment>
<proteinExistence type="predicted"/>
<dbReference type="AlphaFoldDB" id="A0A7J9NB31"/>
<dbReference type="EMBL" id="JABFAF010277280">
    <property type="protein sequence ID" value="MBA0880337.1"/>
    <property type="molecule type" value="Genomic_DNA"/>
</dbReference>
<name>A0A7J9NB31_GOSSC</name>
<evidence type="ECO:0000313" key="1">
    <source>
        <dbReference type="EMBL" id="MBA0880337.1"/>
    </source>
</evidence>
<reference evidence="1 2" key="1">
    <citation type="journal article" date="2019" name="Genome Biol. Evol.">
        <title>Insights into the evolution of the New World diploid cottons (Gossypium, subgenus Houzingenia) based on genome sequencing.</title>
        <authorList>
            <person name="Grover C.E."/>
            <person name="Arick M.A. 2nd"/>
            <person name="Thrash A."/>
            <person name="Conover J.L."/>
            <person name="Sanders W.S."/>
            <person name="Peterson D.G."/>
            <person name="Frelichowski J.E."/>
            <person name="Scheffler J.A."/>
            <person name="Scheffler B.E."/>
            <person name="Wendel J.F."/>
        </authorList>
    </citation>
    <scope>NUCLEOTIDE SEQUENCE [LARGE SCALE GENOMIC DNA]</scope>
    <source>
        <strain evidence="1">1</strain>
        <tissue evidence="1">Leaf</tissue>
    </source>
</reference>
<evidence type="ECO:0000313" key="2">
    <source>
        <dbReference type="Proteomes" id="UP000593576"/>
    </source>
</evidence>
<dbReference type="Proteomes" id="UP000593576">
    <property type="component" value="Unassembled WGS sequence"/>
</dbReference>
<keyword evidence="2" id="KW-1185">Reference proteome</keyword>
<organism evidence="1 2">
    <name type="scientific">Gossypium schwendimanii</name>
    <name type="common">Cotton</name>
    <dbReference type="NCBI Taxonomy" id="34291"/>
    <lineage>
        <taxon>Eukaryota</taxon>
        <taxon>Viridiplantae</taxon>
        <taxon>Streptophyta</taxon>
        <taxon>Embryophyta</taxon>
        <taxon>Tracheophyta</taxon>
        <taxon>Spermatophyta</taxon>
        <taxon>Magnoliopsida</taxon>
        <taxon>eudicotyledons</taxon>
        <taxon>Gunneridae</taxon>
        <taxon>Pentapetalae</taxon>
        <taxon>rosids</taxon>
        <taxon>malvids</taxon>
        <taxon>Malvales</taxon>
        <taxon>Malvaceae</taxon>
        <taxon>Malvoideae</taxon>
        <taxon>Gossypium</taxon>
    </lineage>
</organism>
<feature type="non-terminal residue" evidence="1">
    <location>
        <position position="1"/>
    </location>
</feature>